<dbReference type="Proteomes" id="UP001597295">
    <property type="component" value="Unassembled WGS sequence"/>
</dbReference>
<dbReference type="RefSeq" id="WP_379875135.1">
    <property type="nucleotide sequence ID" value="NZ_JBHUIP010000003.1"/>
</dbReference>
<keyword evidence="3" id="KW-1185">Reference proteome</keyword>
<keyword evidence="1" id="KW-0732">Signal</keyword>
<evidence type="ECO:0000313" key="2">
    <source>
        <dbReference type="EMBL" id="MFD2262217.1"/>
    </source>
</evidence>
<gene>
    <name evidence="2" type="ORF">ACFSM5_04905</name>
</gene>
<dbReference type="EMBL" id="JBHUIP010000003">
    <property type="protein sequence ID" value="MFD2262217.1"/>
    <property type="molecule type" value="Genomic_DNA"/>
</dbReference>
<comment type="caution">
    <text evidence="2">The sequence shown here is derived from an EMBL/GenBank/DDBJ whole genome shotgun (WGS) entry which is preliminary data.</text>
</comment>
<sequence>MPTIISKSLMLAAILALAACAQTGGKPTGYGAATRTGEPTKAVECTNSGDWGLGWSQDCHNRNAP</sequence>
<evidence type="ECO:0008006" key="4">
    <source>
        <dbReference type="Google" id="ProtNLM"/>
    </source>
</evidence>
<accession>A0ABW5DMD9</accession>
<name>A0ABW5DMD9_9PROT</name>
<reference evidence="3" key="1">
    <citation type="journal article" date="2019" name="Int. J. Syst. Evol. Microbiol.">
        <title>The Global Catalogue of Microorganisms (GCM) 10K type strain sequencing project: providing services to taxonomists for standard genome sequencing and annotation.</title>
        <authorList>
            <consortium name="The Broad Institute Genomics Platform"/>
            <consortium name="The Broad Institute Genome Sequencing Center for Infectious Disease"/>
            <person name="Wu L."/>
            <person name="Ma J."/>
        </authorList>
    </citation>
    <scope>NUCLEOTIDE SEQUENCE [LARGE SCALE GENOMIC DNA]</scope>
    <source>
        <strain evidence="3">CGMCC 1.19062</strain>
    </source>
</reference>
<organism evidence="2 3">
    <name type="scientific">Lacibacterium aquatile</name>
    <dbReference type="NCBI Taxonomy" id="1168082"/>
    <lineage>
        <taxon>Bacteria</taxon>
        <taxon>Pseudomonadati</taxon>
        <taxon>Pseudomonadota</taxon>
        <taxon>Alphaproteobacteria</taxon>
        <taxon>Rhodospirillales</taxon>
        <taxon>Rhodospirillaceae</taxon>
    </lineage>
</organism>
<feature type="chain" id="PRO_5047109141" description="Lipoprotein" evidence="1">
    <location>
        <begin position="22"/>
        <end position="65"/>
    </location>
</feature>
<feature type="signal peptide" evidence="1">
    <location>
        <begin position="1"/>
        <end position="21"/>
    </location>
</feature>
<proteinExistence type="predicted"/>
<evidence type="ECO:0000313" key="3">
    <source>
        <dbReference type="Proteomes" id="UP001597295"/>
    </source>
</evidence>
<evidence type="ECO:0000256" key="1">
    <source>
        <dbReference type="SAM" id="SignalP"/>
    </source>
</evidence>
<protein>
    <recommendedName>
        <fullName evidence="4">Lipoprotein</fullName>
    </recommendedName>
</protein>
<dbReference type="PROSITE" id="PS51257">
    <property type="entry name" value="PROKAR_LIPOPROTEIN"/>
    <property type="match status" value="1"/>
</dbReference>